<dbReference type="AlphaFoldDB" id="A0A939J861"/>
<keyword evidence="5" id="KW-0969">Cilium</keyword>
<sequence>MLAALAVTPVKAKSGPVLRSEISILAELVTVGDFYQSAGAYASVPLFQAPDIGVTGSVPAEDVARRARAAGLTGAGTDGLSAVTVHRRAEIFDAERLKRLSAAALAERDASLTIADLDISFFRDPAPLQADPADMEPVRVDQVLWSRNDGRFTLTFSVAGPRGRQPLTLSGYAREMVEVAVLARPLSRGNILKAEDLTVARLPIQQVPARSVVDITEVVGLAARVNMRPNSPLTRTNFERPVLVTRNEKVTLTLQMPGMRLTTRGQAMEDGSQGDIIDIMNLESRRIVTAEVVSRGQVRILSPAARVASLEGAVE</sequence>
<dbReference type="PANTHER" id="PTHR36307:SF1">
    <property type="entry name" value="FLAGELLA BASAL BODY P-RING FORMATION PROTEIN FLGA"/>
    <property type="match status" value="1"/>
</dbReference>
<dbReference type="InterPro" id="IPR013974">
    <property type="entry name" value="SAF"/>
</dbReference>
<keyword evidence="5" id="KW-0966">Cell projection</keyword>
<keyword evidence="6" id="KW-1185">Reference proteome</keyword>
<dbReference type="GO" id="GO:0044780">
    <property type="term" value="P:bacterial-type flagellum assembly"/>
    <property type="evidence" value="ECO:0007669"/>
    <property type="project" value="InterPro"/>
</dbReference>
<dbReference type="SMART" id="SM00858">
    <property type="entry name" value="SAF"/>
    <property type="match status" value="1"/>
</dbReference>
<feature type="domain" description="SAF" evidence="4">
    <location>
        <begin position="177"/>
        <end position="239"/>
    </location>
</feature>
<accession>A0A939J861</accession>
<dbReference type="InterPro" id="IPR017585">
    <property type="entry name" value="SAF_FlgA"/>
</dbReference>
<dbReference type="InterPro" id="IPR039246">
    <property type="entry name" value="Flagellar_FlgA"/>
</dbReference>
<evidence type="ECO:0000256" key="1">
    <source>
        <dbReference type="ARBA" id="ARBA00004418"/>
    </source>
</evidence>
<evidence type="ECO:0000259" key="4">
    <source>
        <dbReference type="SMART" id="SM00858"/>
    </source>
</evidence>
<dbReference type="GO" id="GO:0042597">
    <property type="term" value="C:periplasmic space"/>
    <property type="evidence" value="ECO:0007669"/>
    <property type="project" value="UniProtKB-SubCell"/>
</dbReference>
<name>A0A939J861_9HYPH</name>
<dbReference type="CDD" id="cd11614">
    <property type="entry name" value="SAF_CpaB_FlgA_like"/>
    <property type="match status" value="1"/>
</dbReference>
<keyword evidence="2" id="KW-0732">Signal</keyword>
<protein>
    <submittedName>
        <fullName evidence="5">Flagellar basal body P-ring formation protein FlgA</fullName>
    </submittedName>
</protein>
<dbReference type="Gene3D" id="3.90.1210.10">
    <property type="entry name" value="Antifreeze-like/N-acetylneuraminic acid synthase C-terminal domain"/>
    <property type="match status" value="1"/>
</dbReference>
<evidence type="ECO:0000313" key="5">
    <source>
        <dbReference type="EMBL" id="MBO0344976.1"/>
    </source>
</evidence>
<comment type="subcellular location">
    <subcellularLocation>
        <location evidence="1">Periplasm</location>
    </subcellularLocation>
</comment>
<dbReference type="PANTHER" id="PTHR36307">
    <property type="entry name" value="FLAGELLA BASAL BODY P-RING FORMATION PROTEIN FLGA"/>
    <property type="match status" value="1"/>
</dbReference>
<keyword evidence="5" id="KW-0282">Flagellum</keyword>
<dbReference type="Pfam" id="PF13144">
    <property type="entry name" value="ChapFlgA"/>
    <property type="match status" value="1"/>
</dbReference>
<comment type="caution">
    <text evidence="5">The sequence shown here is derived from an EMBL/GenBank/DDBJ whole genome shotgun (WGS) entry which is preliminary data.</text>
</comment>
<dbReference type="EMBL" id="JAFLNF010000002">
    <property type="protein sequence ID" value="MBO0344976.1"/>
    <property type="molecule type" value="Genomic_DNA"/>
</dbReference>
<proteinExistence type="predicted"/>
<keyword evidence="3" id="KW-0574">Periplasm</keyword>
<gene>
    <name evidence="5" type="primary">flgA</name>
    <name evidence="5" type="ORF">J0X15_07090</name>
</gene>
<evidence type="ECO:0000256" key="3">
    <source>
        <dbReference type="ARBA" id="ARBA00022764"/>
    </source>
</evidence>
<evidence type="ECO:0000256" key="2">
    <source>
        <dbReference type="ARBA" id="ARBA00022729"/>
    </source>
</evidence>
<evidence type="ECO:0000313" key="6">
    <source>
        <dbReference type="Proteomes" id="UP000664779"/>
    </source>
</evidence>
<reference evidence="5" key="1">
    <citation type="submission" date="2021-03" db="EMBL/GenBank/DDBJ databases">
        <title>Roseibium sp. CAU 1637 isolated from Incheon.</title>
        <authorList>
            <person name="Kim W."/>
        </authorList>
    </citation>
    <scope>NUCLEOTIDE SEQUENCE</scope>
    <source>
        <strain evidence="5">CAU 1637</strain>
    </source>
</reference>
<dbReference type="Gene3D" id="2.30.30.760">
    <property type="match status" value="1"/>
</dbReference>
<organism evidence="5 6">
    <name type="scientific">Roseibium limicola</name>
    <dbReference type="NCBI Taxonomy" id="2816037"/>
    <lineage>
        <taxon>Bacteria</taxon>
        <taxon>Pseudomonadati</taxon>
        <taxon>Pseudomonadota</taxon>
        <taxon>Alphaproteobacteria</taxon>
        <taxon>Hyphomicrobiales</taxon>
        <taxon>Stappiaceae</taxon>
        <taxon>Roseibium</taxon>
    </lineage>
</organism>
<dbReference type="Proteomes" id="UP000664779">
    <property type="component" value="Unassembled WGS sequence"/>
</dbReference>
<dbReference type="NCBIfam" id="TIGR03170">
    <property type="entry name" value="flgA_cterm"/>
    <property type="match status" value="1"/>
</dbReference>